<dbReference type="InterPro" id="IPR036814">
    <property type="entry name" value="YqcC-like_sf"/>
</dbReference>
<sequence>MSIENQVRQALFDLERALRDSPFWELSPPQAAAFNSVEPFCVDTMPAAQWLQWVLLPRMHALLDSRAPLPEKFALSPYFEEALDGAPEEIEPVLRYIDQLDALFIQHAQDGFDMDEDEKHRADENRNA</sequence>
<dbReference type="SUPFAM" id="SSF158452">
    <property type="entry name" value="YqcC-like"/>
    <property type="match status" value="1"/>
</dbReference>
<name>A0A366I9T8_9GAMM</name>
<reference evidence="2 3" key="1">
    <citation type="submission" date="2018-06" db="EMBL/GenBank/DDBJ databases">
        <title>Genomic Encyclopedia of Type Strains, Phase IV (KMG-IV): sequencing the most valuable type-strain genomes for metagenomic binning, comparative biology and taxonomic classification.</title>
        <authorList>
            <person name="Goeker M."/>
        </authorList>
    </citation>
    <scope>NUCLEOTIDE SEQUENCE [LARGE SCALE GENOMIC DNA]</scope>
    <source>
        <strain evidence="2 3">DSM 30166</strain>
    </source>
</reference>
<dbReference type="Proteomes" id="UP000253046">
    <property type="component" value="Unassembled WGS sequence"/>
</dbReference>
<dbReference type="PIRSF" id="PIRSF006257">
    <property type="entry name" value="UCP006257"/>
    <property type="match status" value="1"/>
</dbReference>
<proteinExistence type="predicted"/>
<dbReference type="EMBL" id="QNRY01000007">
    <property type="protein sequence ID" value="RBP64549.1"/>
    <property type="molecule type" value="Genomic_DNA"/>
</dbReference>
<protein>
    <submittedName>
        <fullName evidence="2">Uncharacterized protein YqcC (DUF446 family)</fullName>
    </submittedName>
</protein>
<dbReference type="AlphaFoldDB" id="A0A366I9T8"/>
<dbReference type="InterPro" id="IPR023376">
    <property type="entry name" value="YqcC-like_dom"/>
</dbReference>
<keyword evidence="3" id="KW-1185">Reference proteome</keyword>
<dbReference type="GO" id="GO:0044010">
    <property type="term" value="P:single-species biofilm formation"/>
    <property type="evidence" value="ECO:0007669"/>
    <property type="project" value="TreeGrafter"/>
</dbReference>
<evidence type="ECO:0000313" key="3">
    <source>
        <dbReference type="Proteomes" id="UP000253046"/>
    </source>
</evidence>
<evidence type="ECO:0000313" key="2">
    <source>
        <dbReference type="EMBL" id="RBP64549.1"/>
    </source>
</evidence>
<dbReference type="InterPro" id="IPR007384">
    <property type="entry name" value="UCP006257"/>
</dbReference>
<dbReference type="PANTHER" id="PTHR39586">
    <property type="entry name" value="CYTOPLASMIC PROTEIN-RELATED"/>
    <property type="match status" value="1"/>
</dbReference>
<gene>
    <name evidence="2" type="ORF">DES54_10734</name>
</gene>
<dbReference type="PANTHER" id="PTHR39586:SF1">
    <property type="entry name" value="CYTOPLASMIC PROTEIN"/>
    <property type="match status" value="1"/>
</dbReference>
<comment type="caution">
    <text evidence="2">The sequence shown here is derived from an EMBL/GenBank/DDBJ whole genome shotgun (WGS) entry which is preliminary data.</text>
</comment>
<dbReference type="Pfam" id="PF04287">
    <property type="entry name" value="DUF446"/>
    <property type="match status" value="1"/>
</dbReference>
<dbReference type="Gene3D" id="1.20.1440.40">
    <property type="entry name" value="YqcC-like"/>
    <property type="match status" value="1"/>
</dbReference>
<feature type="domain" description="YqcC-like" evidence="1">
    <location>
        <begin position="6"/>
        <end position="103"/>
    </location>
</feature>
<accession>A0A366I9T8</accession>
<dbReference type="OrthoDB" id="8794567at2"/>
<dbReference type="RefSeq" id="WP_113865548.1">
    <property type="nucleotide sequence ID" value="NZ_AGJP01000001.1"/>
</dbReference>
<evidence type="ECO:0000259" key="1">
    <source>
        <dbReference type="Pfam" id="PF04287"/>
    </source>
</evidence>
<organism evidence="2 3">
    <name type="scientific">Brenneria salicis ATCC 15712 = DSM 30166</name>
    <dbReference type="NCBI Taxonomy" id="714314"/>
    <lineage>
        <taxon>Bacteria</taxon>
        <taxon>Pseudomonadati</taxon>
        <taxon>Pseudomonadota</taxon>
        <taxon>Gammaproteobacteria</taxon>
        <taxon>Enterobacterales</taxon>
        <taxon>Pectobacteriaceae</taxon>
        <taxon>Brenneria</taxon>
    </lineage>
</organism>